<evidence type="ECO:0000313" key="4">
    <source>
        <dbReference type="EMBL" id="DAD98170.1"/>
    </source>
</evidence>
<evidence type="ECO:0000259" key="3">
    <source>
        <dbReference type="Pfam" id="PF20155"/>
    </source>
</evidence>
<proteinExistence type="predicted"/>
<dbReference type="InterPro" id="IPR013491">
    <property type="entry name" value="Tape_meas_N"/>
</dbReference>
<feature type="transmembrane region" description="Helical" evidence="2">
    <location>
        <begin position="511"/>
        <end position="533"/>
    </location>
</feature>
<feature type="transmembrane region" description="Helical" evidence="2">
    <location>
        <begin position="572"/>
        <end position="598"/>
    </location>
</feature>
<evidence type="ECO:0000256" key="2">
    <source>
        <dbReference type="SAM" id="Phobius"/>
    </source>
</evidence>
<feature type="transmembrane region" description="Helical" evidence="2">
    <location>
        <begin position="788"/>
        <end position="812"/>
    </location>
</feature>
<feature type="transmembrane region" description="Helical" evidence="2">
    <location>
        <begin position="539"/>
        <end position="560"/>
    </location>
</feature>
<feature type="transmembrane region" description="Helical" evidence="2">
    <location>
        <begin position="763"/>
        <end position="782"/>
    </location>
</feature>
<feature type="transmembrane region" description="Helical" evidence="2">
    <location>
        <begin position="471"/>
        <end position="490"/>
    </location>
</feature>
<dbReference type="NCBIfam" id="TIGR02675">
    <property type="entry name" value="tape_meas_nterm"/>
    <property type="match status" value="1"/>
</dbReference>
<feature type="transmembrane region" description="Helical" evidence="2">
    <location>
        <begin position="701"/>
        <end position="723"/>
    </location>
</feature>
<keyword evidence="2" id="KW-1133">Transmembrane helix</keyword>
<reference evidence="4" key="1">
    <citation type="journal article" date="2021" name="Proc. Natl. Acad. Sci. U.S.A.">
        <title>A Catalog of Tens of Thousands of Viruses from Human Metagenomes Reveals Hidden Associations with Chronic Diseases.</title>
        <authorList>
            <person name="Tisza M.J."/>
            <person name="Buck C.B."/>
        </authorList>
    </citation>
    <scope>NUCLEOTIDE SEQUENCE</scope>
    <source>
        <strain evidence="4">Cte5Z19</strain>
    </source>
</reference>
<feature type="transmembrane region" description="Helical" evidence="2">
    <location>
        <begin position="729"/>
        <end position="751"/>
    </location>
</feature>
<evidence type="ECO:0000256" key="1">
    <source>
        <dbReference type="ARBA" id="ARBA00022465"/>
    </source>
</evidence>
<keyword evidence="2" id="KW-0812">Transmembrane</keyword>
<feature type="transmembrane region" description="Helical" evidence="2">
    <location>
        <begin position="671"/>
        <end position="694"/>
    </location>
</feature>
<protein>
    <submittedName>
        <fullName evidence="4">Tail tape measure</fullName>
    </submittedName>
</protein>
<sequence>MAESYSVKAILSAQDKNFSSIMKSCQGYANNLKTTLTGGLGFGAMAAIGGKAMSLVTNSVSDLSKETIETSDSMYKLQAAMRFSGYSEAEIQRIAGATGTLKTYADKTVFSLQDVMSTFGSLSANGIKDADKLTEAVGNAVAVFGGGAKEYSSVALAFSQAMAAGALHAQDWNQIINASPQLAGGLRKELIKLNPTLGNDFKGAMEKGAITADMLGQAINNIGMTDMAKEAATSVTTFEGAMGNLEASAVSGMMKLYDTFAKPKVIDAINGMTGKVEAGFDKLSVGIPKAIELISPYWNVLKTDAKEVGTAFGEAAGAIIDEVQELTGAFGKKESVDNFSESMGTATGALTTFADFLKDHDKEVAKAITLLPKLYAAYRGFKIVKAVTPFVGMFTGAVGGLAKAGLGKIAPGLFKVSKGQEVVGKSSGSSSKKMVASAKAFMMMGVGVLSVGAGFYLLSQSAVAVANAGPGAIVIFAGLTGVVTGLAVGMTKMLSSMSGGTKKLTAMAPALLALGAGVLMVSTGLAVLAYSAVQIAQAGPLAAGVLIGMTVAVAGLMVVAKNVAPAMTAGATGFIAFGAAVLIAAAGIAILSLAAVNLANAGPLAIGCMVGMVAAIAGLALGAAALGPALTAGAVGLVAFGVAILLVSTGALLASVGLAIVAGVLPTIVQYGIQGAACIATLGAGMIVFGAGAAVAGAGCIVLGAGLVVVGAGLTVVGAAVLIAAAGVLLLAAGALALGAGLTVAGAGLLLMGAAFPAVSSGALVTVGALTALTALSLGLAAGMGASAVVVVAFGAAMAGGAVGTLAMVVALKSVNSSMKSIAGNAKSAQSSLTSMRSSVNVVNTGLDALGSKAKSAINALISQFTNAEGKARSSGNAVGNNFNNGVRNGMNRAVSTARSMSASTVSAMRSAGSGSYSCGVYIGAGLANGMASQVGRVRSVAAQLAAAAEAAIRAKAQIHSPSKVADKLGGYFGEGWVNGISDRVTDAKKAAWKLVDIPDLVPVPEIGAGLRIGIEDLNDDYDYTRNETYTIYVPVEVDGRQVAKATAKYTKEEIEQQQKRDLRKKGMR</sequence>
<feature type="domain" description="Tape measure protein N-terminal" evidence="3">
    <location>
        <begin position="66"/>
        <end position="251"/>
    </location>
</feature>
<dbReference type="Pfam" id="PF20155">
    <property type="entry name" value="TMP_3"/>
    <property type="match status" value="1"/>
</dbReference>
<dbReference type="GO" id="GO:0098003">
    <property type="term" value="P:viral tail assembly"/>
    <property type="evidence" value="ECO:0007669"/>
    <property type="project" value="UniProtKB-KW"/>
</dbReference>
<name>A0A8S5NVE2_9CAUD</name>
<dbReference type="EMBL" id="BK015255">
    <property type="protein sequence ID" value="DAD98170.1"/>
    <property type="molecule type" value="Genomic_DNA"/>
</dbReference>
<keyword evidence="1" id="KW-1245">Viral tail assembly</keyword>
<keyword evidence="2" id="KW-0472">Membrane</keyword>
<organism evidence="4">
    <name type="scientific">Myoviridae sp. cte5Z19</name>
    <dbReference type="NCBI Taxonomy" id="2825145"/>
    <lineage>
        <taxon>Viruses</taxon>
        <taxon>Duplodnaviria</taxon>
        <taxon>Heunggongvirae</taxon>
        <taxon>Uroviricota</taxon>
        <taxon>Caudoviricetes</taxon>
    </lineage>
</organism>
<feature type="transmembrane region" description="Helical" evidence="2">
    <location>
        <begin position="440"/>
        <end position="459"/>
    </location>
</feature>
<feature type="transmembrane region" description="Helical" evidence="2">
    <location>
        <begin position="638"/>
        <end position="665"/>
    </location>
</feature>
<accession>A0A8S5NVE2</accession>
<keyword evidence="1" id="KW-1188">Viral release from host cell</keyword>
<feature type="transmembrane region" description="Helical" evidence="2">
    <location>
        <begin position="604"/>
        <end position="626"/>
    </location>
</feature>